<evidence type="ECO:0000256" key="3">
    <source>
        <dbReference type="ARBA" id="ARBA00023159"/>
    </source>
</evidence>
<reference evidence="7" key="1">
    <citation type="submission" date="2018-04" db="EMBL/GenBank/DDBJ databases">
        <authorList>
            <person name="Cornet L."/>
        </authorList>
    </citation>
    <scope>NUCLEOTIDE SEQUENCE [LARGE SCALE GENOMIC DNA]</scope>
</reference>
<dbReference type="PANTHER" id="PTHR46796">
    <property type="entry name" value="HTH-TYPE TRANSCRIPTIONAL ACTIVATOR RHAS-RELATED"/>
    <property type="match status" value="1"/>
</dbReference>
<keyword evidence="1" id="KW-0805">Transcription regulation</keyword>
<dbReference type="Gene3D" id="1.10.10.60">
    <property type="entry name" value="Homeodomain-like"/>
    <property type="match status" value="1"/>
</dbReference>
<feature type="domain" description="HTH araC/xylS-type" evidence="5">
    <location>
        <begin position="183"/>
        <end position="280"/>
    </location>
</feature>
<dbReference type="PRINTS" id="PR00032">
    <property type="entry name" value="HTHARAC"/>
</dbReference>
<dbReference type="EMBL" id="QBMC01000048">
    <property type="protein sequence ID" value="PZO18968.1"/>
    <property type="molecule type" value="Genomic_DNA"/>
</dbReference>
<gene>
    <name evidence="6" type="ORF">DCF25_08990</name>
</gene>
<accession>A0A2W4WIC3</accession>
<evidence type="ECO:0000313" key="6">
    <source>
        <dbReference type="EMBL" id="PZO18968.1"/>
    </source>
</evidence>
<dbReference type="SMART" id="SM00342">
    <property type="entry name" value="HTH_ARAC"/>
    <property type="match status" value="1"/>
</dbReference>
<dbReference type="InterPro" id="IPR018062">
    <property type="entry name" value="HTH_AraC-typ_CS"/>
</dbReference>
<keyword evidence="2" id="KW-0238">DNA-binding</keyword>
<dbReference type="Proteomes" id="UP000249354">
    <property type="component" value="Unassembled WGS sequence"/>
</dbReference>
<evidence type="ECO:0000256" key="1">
    <source>
        <dbReference type="ARBA" id="ARBA00023015"/>
    </source>
</evidence>
<reference evidence="6 7" key="2">
    <citation type="submission" date="2018-06" db="EMBL/GenBank/DDBJ databases">
        <title>Metagenomic assembly of (sub)arctic Cyanobacteria and their associated microbiome from non-axenic cultures.</title>
        <authorList>
            <person name="Baurain D."/>
        </authorList>
    </citation>
    <scope>NUCLEOTIDE SEQUENCE [LARGE SCALE GENOMIC DNA]</scope>
    <source>
        <strain evidence="6">ULC129bin1</strain>
    </source>
</reference>
<evidence type="ECO:0000256" key="2">
    <source>
        <dbReference type="ARBA" id="ARBA00023125"/>
    </source>
</evidence>
<sequence>MGDRAGANRSSHIESARLWQSATSGVELFEARLLTHKFGKHIHDAYTVGLNETGQGQCFYRKEMHQHHPGSFNCINPGEVHTGEAISGLGWGFRNLYVSVATVEQVIAQLDWPDNKLPKFFKMVVDDPTLQQTFYSLFHSLDDPTSQLEQQSLLLQFLSHLFSRHACVSRKQKGAGSESKAVSLVLDYLAAHCTEDVSVNDLARLVDLSPHYLIRCFGKQVGLPPHRYKHHLQLLKAKRSLHSQKPLAEIAIDNGFYDQSHFNRAFKQTFGLPPGHYRQVNFIQDGH</sequence>
<dbReference type="InterPro" id="IPR003313">
    <property type="entry name" value="AraC-bd"/>
</dbReference>
<dbReference type="AlphaFoldDB" id="A0A2W4WIC3"/>
<dbReference type="InterPro" id="IPR050204">
    <property type="entry name" value="AraC_XylS_family_regulators"/>
</dbReference>
<dbReference type="SUPFAM" id="SSF46689">
    <property type="entry name" value="Homeodomain-like"/>
    <property type="match status" value="2"/>
</dbReference>
<dbReference type="GO" id="GO:0003700">
    <property type="term" value="F:DNA-binding transcription factor activity"/>
    <property type="evidence" value="ECO:0007669"/>
    <property type="project" value="InterPro"/>
</dbReference>
<evidence type="ECO:0000259" key="5">
    <source>
        <dbReference type="PROSITE" id="PS01124"/>
    </source>
</evidence>
<evidence type="ECO:0000313" key="7">
    <source>
        <dbReference type="Proteomes" id="UP000249354"/>
    </source>
</evidence>
<dbReference type="Pfam" id="PF02311">
    <property type="entry name" value="AraC_binding"/>
    <property type="match status" value="1"/>
</dbReference>
<comment type="caution">
    <text evidence="6">The sequence shown here is derived from an EMBL/GenBank/DDBJ whole genome shotgun (WGS) entry which is preliminary data.</text>
</comment>
<proteinExistence type="predicted"/>
<dbReference type="InterPro" id="IPR009057">
    <property type="entry name" value="Homeodomain-like_sf"/>
</dbReference>
<protein>
    <submittedName>
        <fullName evidence="6">AraC family transcriptional regulator</fullName>
    </submittedName>
</protein>
<dbReference type="PROSITE" id="PS00041">
    <property type="entry name" value="HTH_ARAC_FAMILY_1"/>
    <property type="match status" value="1"/>
</dbReference>
<organism evidence="6 7">
    <name type="scientific">Leptolyngbya foveolarum</name>
    <dbReference type="NCBI Taxonomy" id="47253"/>
    <lineage>
        <taxon>Bacteria</taxon>
        <taxon>Bacillati</taxon>
        <taxon>Cyanobacteriota</taxon>
        <taxon>Cyanophyceae</taxon>
        <taxon>Leptolyngbyales</taxon>
        <taxon>Leptolyngbyaceae</taxon>
        <taxon>Leptolyngbya group</taxon>
        <taxon>Leptolyngbya</taxon>
    </lineage>
</organism>
<keyword evidence="4" id="KW-0804">Transcription</keyword>
<evidence type="ECO:0000256" key="4">
    <source>
        <dbReference type="ARBA" id="ARBA00023163"/>
    </source>
</evidence>
<dbReference type="SUPFAM" id="SSF51215">
    <property type="entry name" value="Regulatory protein AraC"/>
    <property type="match status" value="1"/>
</dbReference>
<dbReference type="PROSITE" id="PS01124">
    <property type="entry name" value="HTH_ARAC_FAMILY_2"/>
    <property type="match status" value="1"/>
</dbReference>
<dbReference type="InterPro" id="IPR037923">
    <property type="entry name" value="HTH-like"/>
</dbReference>
<keyword evidence="3" id="KW-0010">Activator</keyword>
<name>A0A2W4WIC3_9CYAN</name>
<dbReference type="InterPro" id="IPR020449">
    <property type="entry name" value="Tscrpt_reg_AraC-type_HTH"/>
</dbReference>
<dbReference type="PANTHER" id="PTHR46796:SF2">
    <property type="entry name" value="TRANSCRIPTIONAL REGULATORY PROTEIN"/>
    <property type="match status" value="1"/>
</dbReference>
<dbReference type="InterPro" id="IPR018060">
    <property type="entry name" value="HTH_AraC"/>
</dbReference>
<dbReference type="GO" id="GO:0043565">
    <property type="term" value="F:sequence-specific DNA binding"/>
    <property type="evidence" value="ECO:0007669"/>
    <property type="project" value="InterPro"/>
</dbReference>
<dbReference type="Pfam" id="PF12833">
    <property type="entry name" value="HTH_18"/>
    <property type="match status" value="1"/>
</dbReference>